<evidence type="ECO:0000259" key="1">
    <source>
        <dbReference type="Pfam" id="PF05598"/>
    </source>
</evidence>
<dbReference type="Pfam" id="PF05598">
    <property type="entry name" value="DUF772"/>
    <property type="match status" value="1"/>
</dbReference>
<accession>A0AAE3JJF7</accession>
<dbReference type="InterPro" id="IPR008490">
    <property type="entry name" value="Transposase_InsH_N"/>
</dbReference>
<reference evidence="2" key="1">
    <citation type="submission" date="2022-01" db="EMBL/GenBank/DDBJ databases">
        <title>Draft genome sequence of Sabulilitoribacter arenilitoris KCTC 52401.</title>
        <authorList>
            <person name="Oh J.-S."/>
        </authorList>
    </citation>
    <scope>NUCLEOTIDE SEQUENCE</scope>
    <source>
        <strain evidence="2">HMF6543</strain>
    </source>
</reference>
<organism evidence="2 3">
    <name type="scientific">Wocania arenilitoris</name>
    <dbReference type="NCBI Taxonomy" id="2044858"/>
    <lineage>
        <taxon>Bacteria</taxon>
        <taxon>Pseudomonadati</taxon>
        <taxon>Bacteroidota</taxon>
        <taxon>Flavobacteriia</taxon>
        <taxon>Flavobacteriales</taxon>
        <taxon>Flavobacteriaceae</taxon>
        <taxon>Wocania</taxon>
    </lineage>
</organism>
<sequence>MVNGVIEQLNLDLLINQYHREGKPSYHPKMMLKIMVYAYMDNTYSSRKIEKAIRENINYMWLSANQVADHNTIARFRSNKLKTIFKDILKQVVLLLADEGLVTLKKVYTDGTKIESMAGRYTFVWCNAIKTRTEKCLSSWKNFGNMPRA</sequence>
<protein>
    <submittedName>
        <fullName evidence="2">Transposase</fullName>
    </submittedName>
</protein>
<evidence type="ECO:0000313" key="3">
    <source>
        <dbReference type="Proteomes" id="UP001199795"/>
    </source>
</evidence>
<dbReference type="PANTHER" id="PTHR33408">
    <property type="entry name" value="TRANSPOSASE"/>
    <property type="match status" value="1"/>
</dbReference>
<dbReference type="PANTHER" id="PTHR33408:SF2">
    <property type="entry name" value="TRANSPOSASE DDE DOMAIN-CONTAINING PROTEIN"/>
    <property type="match status" value="1"/>
</dbReference>
<feature type="domain" description="Transposase InsH N-terminal" evidence="1">
    <location>
        <begin position="12"/>
        <end position="78"/>
    </location>
</feature>
<name>A0AAE3JJF7_9FLAO</name>
<evidence type="ECO:0000313" key="2">
    <source>
        <dbReference type="EMBL" id="MCF7566918.1"/>
    </source>
</evidence>
<gene>
    <name evidence="2" type="ORF">L3X37_00880</name>
</gene>
<keyword evidence="3" id="KW-1185">Reference proteome</keyword>
<proteinExistence type="predicted"/>
<dbReference type="EMBL" id="JAKKDU010000001">
    <property type="protein sequence ID" value="MCF7566918.1"/>
    <property type="molecule type" value="Genomic_DNA"/>
</dbReference>
<comment type="caution">
    <text evidence="2">The sequence shown here is derived from an EMBL/GenBank/DDBJ whole genome shotgun (WGS) entry which is preliminary data.</text>
</comment>
<dbReference type="RefSeq" id="WP_237238280.1">
    <property type="nucleotide sequence ID" value="NZ_JAKKDU010000001.1"/>
</dbReference>
<dbReference type="Proteomes" id="UP001199795">
    <property type="component" value="Unassembled WGS sequence"/>
</dbReference>
<dbReference type="AlphaFoldDB" id="A0AAE3JJF7"/>